<dbReference type="InterPro" id="IPR008271">
    <property type="entry name" value="Ser/Thr_kinase_AS"/>
</dbReference>
<sequence>MASELMWPQDQRSSASDEAIRCKYVTKNTQLGDGCFSVVKECMNVQTQERYAMKLISRKTVKGKLWLIQREVKLLKEVSSRIRELESSGNQCLDSFEGHHHVLQLFDYFETPQNIVLVSQLCDHGDLYEKIIEAGSLDLSKQVKPYTACLLSAIHFLHSNGVMHRDVKAENVIFRLRITELDEFARRGSNYDYMSHDLVLADFGLATKLDSSDDELKECVGTISYLAPEVVKCRGISRLAPSDSKKIKPYGALIDVWALGVLTYFMMTGYMPFDCDTDDETRKCISEGDYYVEDALREDEALKNSCFWNFVHLCFTVDSGERPSAHELRKHPFVQEFFHSDDESKPLADKIALRKTFSSSSIHKLGTPSRSSTFSNLAHLGHIDLTTNQTGGSRDQELSRIRETLKKTLSMASITSPRIGSMSKARQNKENSTFRLEPLPPSSSLMNGSFSLTPECTSNFTTSPNISNNPSSNDLSRLMSAPESSGTAVTGQSTTPNTDLLSGGDKGSYFRNAGARFDL</sequence>
<evidence type="ECO:0000313" key="7">
    <source>
        <dbReference type="Proteomes" id="UP000190274"/>
    </source>
</evidence>
<dbReference type="EMBL" id="LT598456">
    <property type="protein sequence ID" value="SCU79585.1"/>
    <property type="molecule type" value="Genomic_DNA"/>
</dbReference>
<dbReference type="GO" id="GO:0005737">
    <property type="term" value="C:cytoplasm"/>
    <property type="evidence" value="ECO:0007669"/>
    <property type="project" value="EnsemblFungi"/>
</dbReference>
<dbReference type="GO" id="GO:1904547">
    <property type="term" value="P:regulation of cellular response to glucose starvation"/>
    <property type="evidence" value="ECO:0007669"/>
    <property type="project" value="EnsemblFungi"/>
</dbReference>
<dbReference type="SUPFAM" id="SSF56112">
    <property type="entry name" value="Protein kinase-like (PK-like)"/>
    <property type="match status" value="1"/>
</dbReference>
<gene>
    <name evidence="6" type="ORF">LADA_0B01706G</name>
</gene>
<evidence type="ECO:0000256" key="3">
    <source>
        <dbReference type="PROSITE-ProRule" id="PRU10141"/>
    </source>
</evidence>
<feature type="compositionally biased region" description="Polar residues" evidence="4">
    <location>
        <begin position="482"/>
        <end position="500"/>
    </location>
</feature>
<keyword evidence="1 3" id="KW-0547">Nucleotide-binding</keyword>
<proteinExistence type="predicted"/>
<keyword evidence="2 3" id="KW-0067">ATP-binding</keyword>
<feature type="region of interest" description="Disordered" evidence="4">
    <location>
        <begin position="460"/>
        <end position="507"/>
    </location>
</feature>
<evidence type="ECO:0000313" key="6">
    <source>
        <dbReference type="EMBL" id="SCU79585.1"/>
    </source>
</evidence>
<feature type="domain" description="Protein kinase" evidence="5">
    <location>
        <begin position="25"/>
        <end position="334"/>
    </location>
</feature>
<feature type="binding site" evidence="3">
    <location>
        <position position="54"/>
    </location>
    <ligand>
        <name>ATP</name>
        <dbReference type="ChEBI" id="CHEBI:30616"/>
    </ligand>
</feature>
<dbReference type="PROSITE" id="PS00108">
    <property type="entry name" value="PROTEIN_KINASE_ST"/>
    <property type="match status" value="1"/>
</dbReference>
<dbReference type="PROSITE" id="PS00107">
    <property type="entry name" value="PROTEIN_KINASE_ATP"/>
    <property type="match status" value="1"/>
</dbReference>
<dbReference type="AlphaFoldDB" id="A0A1G4IRU2"/>
<dbReference type="PANTHER" id="PTHR24347">
    <property type="entry name" value="SERINE/THREONINE-PROTEIN KINASE"/>
    <property type="match status" value="1"/>
</dbReference>
<protein>
    <submittedName>
        <fullName evidence="6">LADA_0B01706g1_1</fullName>
    </submittedName>
</protein>
<dbReference type="PROSITE" id="PS50011">
    <property type="entry name" value="PROTEIN_KINASE_DOM"/>
    <property type="match status" value="1"/>
</dbReference>
<dbReference type="Pfam" id="PF00069">
    <property type="entry name" value="Pkinase"/>
    <property type="match status" value="1"/>
</dbReference>
<dbReference type="Proteomes" id="UP000190274">
    <property type="component" value="Chromosome B"/>
</dbReference>
<reference evidence="7" key="1">
    <citation type="submission" date="2016-03" db="EMBL/GenBank/DDBJ databases">
        <authorList>
            <person name="Devillers H."/>
        </authorList>
    </citation>
    <scope>NUCLEOTIDE SEQUENCE [LARGE SCALE GENOMIC DNA]</scope>
</reference>
<dbReference type="SMART" id="SM00220">
    <property type="entry name" value="S_TKc"/>
    <property type="match status" value="1"/>
</dbReference>
<dbReference type="Gene3D" id="1.10.510.10">
    <property type="entry name" value="Transferase(Phosphotransferase) domain 1"/>
    <property type="match status" value="1"/>
</dbReference>
<dbReference type="InterPro" id="IPR017441">
    <property type="entry name" value="Protein_kinase_ATP_BS"/>
</dbReference>
<evidence type="ECO:0000256" key="2">
    <source>
        <dbReference type="ARBA" id="ARBA00022840"/>
    </source>
</evidence>
<dbReference type="GO" id="GO:0004674">
    <property type="term" value="F:protein serine/threonine kinase activity"/>
    <property type="evidence" value="ECO:0007669"/>
    <property type="project" value="EnsemblFungi"/>
</dbReference>
<dbReference type="GO" id="GO:0005634">
    <property type="term" value="C:nucleus"/>
    <property type="evidence" value="ECO:0007669"/>
    <property type="project" value="EnsemblFungi"/>
</dbReference>
<name>A0A1G4IRU2_9SACH</name>
<dbReference type="OrthoDB" id="40902at2759"/>
<feature type="compositionally biased region" description="Low complexity" evidence="4">
    <location>
        <begin position="460"/>
        <end position="473"/>
    </location>
</feature>
<dbReference type="GO" id="GO:0005524">
    <property type="term" value="F:ATP binding"/>
    <property type="evidence" value="ECO:0007669"/>
    <property type="project" value="UniProtKB-UniRule"/>
</dbReference>
<evidence type="ECO:0000259" key="5">
    <source>
        <dbReference type="PROSITE" id="PS50011"/>
    </source>
</evidence>
<feature type="region of interest" description="Disordered" evidence="4">
    <location>
        <begin position="419"/>
        <end position="442"/>
    </location>
</feature>
<dbReference type="STRING" id="1266660.A0A1G4IRU2"/>
<keyword evidence="7" id="KW-1185">Reference proteome</keyword>
<evidence type="ECO:0000256" key="4">
    <source>
        <dbReference type="SAM" id="MobiDB-lite"/>
    </source>
</evidence>
<accession>A0A1G4IRU2</accession>
<evidence type="ECO:0000256" key="1">
    <source>
        <dbReference type="ARBA" id="ARBA00022741"/>
    </source>
</evidence>
<dbReference type="InterPro" id="IPR000719">
    <property type="entry name" value="Prot_kinase_dom"/>
</dbReference>
<dbReference type="InterPro" id="IPR011009">
    <property type="entry name" value="Kinase-like_dom_sf"/>
</dbReference>
<organism evidence="6 7">
    <name type="scientific">Lachancea dasiensis</name>
    <dbReference type="NCBI Taxonomy" id="1072105"/>
    <lineage>
        <taxon>Eukaryota</taxon>
        <taxon>Fungi</taxon>
        <taxon>Dikarya</taxon>
        <taxon>Ascomycota</taxon>
        <taxon>Saccharomycotina</taxon>
        <taxon>Saccharomycetes</taxon>
        <taxon>Saccharomycetales</taxon>
        <taxon>Saccharomycetaceae</taxon>
        <taxon>Lachancea</taxon>
    </lineage>
</organism>